<evidence type="ECO:0000259" key="2">
    <source>
        <dbReference type="PROSITE" id="PS50041"/>
    </source>
</evidence>
<dbReference type="AlphaFoldDB" id="A0ABD0LDR4"/>
<dbReference type="PANTHER" id="PTHR22799">
    <property type="entry name" value="TETRANECTIN-RELATED"/>
    <property type="match status" value="1"/>
</dbReference>
<dbReference type="Gene3D" id="3.10.100.10">
    <property type="entry name" value="Mannose-Binding Protein A, subunit A"/>
    <property type="match status" value="1"/>
</dbReference>
<evidence type="ECO:0000256" key="1">
    <source>
        <dbReference type="ARBA" id="ARBA00022734"/>
    </source>
</evidence>
<dbReference type="InterPro" id="IPR051663">
    <property type="entry name" value="CLec_Tetranectin-domain"/>
</dbReference>
<protein>
    <recommendedName>
        <fullName evidence="2">C-type lectin domain-containing protein</fullName>
    </recommendedName>
</protein>
<accession>A0ABD0LDR4</accession>
<dbReference type="PANTHER" id="PTHR22799:SF6">
    <property type="entry name" value="C-TYPE LECTIN DOMAIN FAMILY 4 MEMBER M-LIKE"/>
    <property type="match status" value="1"/>
</dbReference>
<dbReference type="SMART" id="SM00034">
    <property type="entry name" value="CLECT"/>
    <property type="match status" value="1"/>
</dbReference>
<keyword evidence="1" id="KW-0430">Lectin</keyword>
<dbReference type="InterPro" id="IPR016187">
    <property type="entry name" value="CTDL_fold"/>
</dbReference>
<dbReference type="GO" id="GO:0030246">
    <property type="term" value="F:carbohydrate binding"/>
    <property type="evidence" value="ECO:0007669"/>
    <property type="project" value="UniProtKB-KW"/>
</dbReference>
<organism evidence="3 4">
    <name type="scientific">Batillaria attramentaria</name>
    <dbReference type="NCBI Taxonomy" id="370345"/>
    <lineage>
        <taxon>Eukaryota</taxon>
        <taxon>Metazoa</taxon>
        <taxon>Spiralia</taxon>
        <taxon>Lophotrochozoa</taxon>
        <taxon>Mollusca</taxon>
        <taxon>Gastropoda</taxon>
        <taxon>Caenogastropoda</taxon>
        <taxon>Sorbeoconcha</taxon>
        <taxon>Cerithioidea</taxon>
        <taxon>Batillariidae</taxon>
        <taxon>Batillaria</taxon>
    </lineage>
</organism>
<dbReference type="CDD" id="cd00037">
    <property type="entry name" value="CLECT"/>
    <property type="match status" value="1"/>
</dbReference>
<dbReference type="SUPFAM" id="SSF56436">
    <property type="entry name" value="C-type lectin-like"/>
    <property type="match status" value="1"/>
</dbReference>
<evidence type="ECO:0000313" key="3">
    <source>
        <dbReference type="EMBL" id="KAK7497481.1"/>
    </source>
</evidence>
<gene>
    <name evidence="3" type="ORF">BaRGS_00011323</name>
</gene>
<dbReference type="Proteomes" id="UP001519460">
    <property type="component" value="Unassembled WGS sequence"/>
</dbReference>
<dbReference type="Pfam" id="PF00059">
    <property type="entry name" value="Lectin_C"/>
    <property type="match status" value="1"/>
</dbReference>
<reference evidence="3 4" key="1">
    <citation type="journal article" date="2023" name="Sci. Data">
        <title>Genome assembly of the Korean intertidal mud-creeper Batillaria attramentaria.</title>
        <authorList>
            <person name="Patra A.K."/>
            <person name="Ho P.T."/>
            <person name="Jun S."/>
            <person name="Lee S.J."/>
            <person name="Kim Y."/>
            <person name="Won Y.J."/>
        </authorList>
    </citation>
    <scope>NUCLEOTIDE SEQUENCE [LARGE SCALE GENOMIC DNA]</scope>
    <source>
        <strain evidence="3">Wonlab-2016</strain>
    </source>
</reference>
<comment type="caution">
    <text evidence="3">The sequence shown here is derived from an EMBL/GenBank/DDBJ whole genome shotgun (WGS) entry which is preliminary data.</text>
</comment>
<evidence type="ECO:0000313" key="4">
    <source>
        <dbReference type="Proteomes" id="UP001519460"/>
    </source>
</evidence>
<dbReference type="InterPro" id="IPR016186">
    <property type="entry name" value="C-type_lectin-like/link_sf"/>
</dbReference>
<feature type="domain" description="C-type lectin" evidence="2">
    <location>
        <begin position="49"/>
        <end position="169"/>
    </location>
</feature>
<dbReference type="PROSITE" id="PS50041">
    <property type="entry name" value="C_TYPE_LECTIN_2"/>
    <property type="match status" value="1"/>
</dbReference>
<dbReference type="InterPro" id="IPR001304">
    <property type="entry name" value="C-type_lectin-like"/>
</dbReference>
<sequence>MATSGNKNLDDNNNETKMFCRLTLHTLPLTFSLDLAGVTCPSGFYANGLHGTCLTAITRTVTWQDARRQCAQVGGQLVRSDSDAMVDFLTQVIKDNGISVRKFWIDVNDLWEDGEFRRLDGANVTYFRWQNCCDSGVQPNGGSDQGCVIQFVRDLSSDPPPNSWEDKHCISFTGSALCEVWPQTQATIDSKVFEVVAAPPETETHLEILVTMDTVSKAECATACKADNLCDGFATRATLPTDDNCILLTLQEVTMDESRAIAATLAGYTLYRIAY</sequence>
<dbReference type="EMBL" id="JACVVK020000058">
    <property type="protein sequence ID" value="KAK7497481.1"/>
    <property type="molecule type" value="Genomic_DNA"/>
</dbReference>
<keyword evidence="4" id="KW-1185">Reference proteome</keyword>
<name>A0ABD0LDR4_9CAEN</name>
<proteinExistence type="predicted"/>